<dbReference type="SUPFAM" id="SSF69322">
    <property type="entry name" value="Tricorn protease domain 2"/>
    <property type="match status" value="1"/>
</dbReference>
<dbReference type="Pfam" id="PF15390">
    <property type="entry name" value="WDCP"/>
    <property type="match status" value="1"/>
</dbReference>
<keyword evidence="2" id="KW-0853">WD repeat</keyword>
<dbReference type="PANTHER" id="PTHR14897">
    <property type="entry name" value="WD REPEAT AND COILED-COIL-CONTAINING PROTEIN"/>
    <property type="match status" value="1"/>
</dbReference>
<feature type="region of interest" description="Disordered" evidence="5">
    <location>
        <begin position="527"/>
        <end position="560"/>
    </location>
</feature>
<dbReference type="PANTHER" id="PTHR14897:SF5">
    <property type="entry name" value="WD REPEAT AND COILED-COIL-CONTAINING PROTEIN"/>
    <property type="match status" value="1"/>
</dbReference>
<evidence type="ECO:0000313" key="7">
    <source>
        <dbReference type="Proteomes" id="UP000694381"/>
    </source>
</evidence>
<dbReference type="InterPro" id="IPR028041">
    <property type="entry name" value="WDCP"/>
</dbReference>
<dbReference type="AlphaFoldDB" id="A0A8C6RB37"/>
<feature type="compositionally biased region" description="Basic and acidic residues" evidence="5">
    <location>
        <begin position="547"/>
        <end position="560"/>
    </location>
</feature>
<evidence type="ECO:0000256" key="1">
    <source>
        <dbReference type="ARBA" id="ARBA00015683"/>
    </source>
</evidence>
<feature type="compositionally biased region" description="Polar residues" evidence="5">
    <location>
        <begin position="535"/>
        <end position="546"/>
    </location>
</feature>
<organism evidence="6 7">
    <name type="scientific">Nannospalax galili</name>
    <name type="common">Northern Israeli blind subterranean mole rat</name>
    <name type="synonym">Spalax galili</name>
    <dbReference type="NCBI Taxonomy" id="1026970"/>
    <lineage>
        <taxon>Eukaryota</taxon>
        <taxon>Metazoa</taxon>
        <taxon>Chordata</taxon>
        <taxon>Craniata</taxon>
        <taxon>Vertebrata</taxon>
        <taxon>Euteleostomi</taxon>
        <taxon>Mammalia</taxon>
        <taxon>Eutheria</taxon>
        <taxon>Euarchontoglires</taxon>
        <taxon>Glires</taxon>
        <taxon>Rodentia</taxon>
        <taxon>Myomorpha</taxon>
        <taxon>Muroidea</taxon>
        <taxon>Spalacidae</taxon>
        <taxon>Spalacinae</taxon>
        <taxon>Nannospalax</taxon>
    </lineage>
</organism>
<dbReference type="Ensembl" id="ENSNGAT00000022006.1">
    <property type="protein sequence ID" value="ENSNGAP00000016391.1"/>
    <property type="gene ID" value="ENSNGAG00000017144.1"/>
</dbReference>
<dbReference type="Proteomes" id="UP000694381">
    <property type="component" value="Unassembled WGS sequence"/>
</dbReference>
<dbReference type="OMA" id="DISEPYP"/>
<sequence length="617" mass="68476">MDLGKGKLLRTGLNSLYQAIHPTHGLAWTDGNQVVLTDLQLHSGEAKFGDSKVIGQFEHVCGLSWAPPNTANMPALLAVQHKKHIAVWQLCPRTLGSSKWQMSQTSQIRETLPVLPQGCVWHPKSTVLSVLTAQDVSIFPDVHCDSSRVKVDINTKGRIYCACWTLDGQRLVVAIESSLHSYIWDSAQKTLHKCSFCPVFDVDRSIRSITATVDSQVAIATELPLDKICSLNASETFDVPSNGEDASVHTLPEIVAVPLMNKPVAASEMNSGMIVSPSFSDPLDLTHIHFNQSRAEESSLFCLRKKDYLTGTGQDSSHLVFVTFKKAVTVTRKVAIPGILVPDLIAFNLKAQLVAVASNTCNVILIYSAIPSSMPKIQQIQLESNERPKGICFLTDRLLLISVGKQKFTETAFLPSSESDQYNVRLIVREVMLGEESSITPIESQSASSAFSALLNKADRERFTESLSPGFSTLNRGSLLRAHSSSQSGRSGRALIQEITSPLSTISGGSITQETLHRPSWVWTTLPRPSKMPDHTSTPEPNLSQRENLEKGKETSQQSKELEILSRNLIEMQQYLFELMDFLHNEKRFSPMYPLSQDPPYVHLIYQVTFLRHIRYP</sequence>
<dbReference type="GO" id="GO:0051259">
    <property type="term" value="P:protein complex oligomerization"/>
    <property type="evidence" value="ECO:0007669"/>
    <property type="project" value="Ensembl"/>
</dbReference>
<dbReference type="GO" id="GO:0019900">
    <property type="term" value="F:kinase binding"/>
    <property type="evidence" value="ECO:0007669"/>
    <property type="project" value="Ensembl"/>
</dbReference>
<name>A0A8C6RB37_NANGA</name>
<proteinExistence type="predicted"/>
<evidence type="ECO:0000313" key="6">
    <source>
        <dbReference type="Ensembl" id="ENSNGAP00000016391.1"/>
    </source>
</evidence>
<reference evidence="6" key="1">
    <citation type="submission" date="2025-08" db="UniProtKB">
        <authorList>
            <consortium name="Ensembl"/>
        </authorList>
    </citation>
    <scope>IDENTIFICATION</scope>
</reference>
<reference evidence="6" key="2">
    <citation type="submission" date="2025-09" db="UniProtKB">
        <authorList>
            <consortium name="Ensembl"/>
        </authorList>
    </citation>
    <scope>IDENTIFICATION</scope>
</reference>
<keyword evidence="7" id="KW-1185">Reference proteome</keyword>
<keyword evidence="3" id="KW-0677">Repeat</keyword>
<protein>
    <recommendedName>
        <fullName evidence="1">WD repeat and coiled-coil-containing protein</fullName>
    </recommendedName>
</protein>
<accession>A0A8C6RB37</accession>
<evidence type="ECO:0000256" key="2">
    <source>
        <dbReference type="ARBA" id="ARBA00022574"/>
    </source>
</evidence>
<evidence type="ECO:0000256" key="3">
    <source>
        <dbReference type="ARBA" id="ARBA00022737"/>
    </source>
</evidence>
<keyword evidence="4" id="KW-0175">Coiled coil</keyword>
<dbReference type="GeneTree" id="ENSGT00390000001660"/>
<evidence type="ECO:0000256" key="5">
    <source>
        <dbReference type="SAM" id="MobiDB-lite"/>
    </source>
</evidence>
<evidence type="ECO:0000256" key="4">
    <source>
        <dbReference type="ARBA" id="ARBA00023054"/>
    </source>
</evidence>